<dbReference type="AlphaFoldDB" id="A0A9Y4K457"/>
<accession>A0A9Y4K457</accession>
<feature type="transmembrane region" description="Helical" evidence="5">
    <location>
        <begin position="172"/>
        <end position="195"/>
    </location>
</feature>
<dbReference type="PANTHER" id="PTHR11860">
    <property type="entry name" value="POLYMERIC-IMMUNOGLOBULIN RECEPTOR"/>
    <property type="match status" value="1"/>
</dbReference>
<feature type="chain" id="PRO_5041308096" evidence="6">
    <location>
        <begin position="19"/>
        <end position="358"/>
    </location>
</feature>
<keyword evidence="6" id="KW-0732">Signal</keyword>
<organism evidence="8 9">
    <name type="scientific">Stegastes partitus</name>
    <name type="common">bicolor damselfish</name>
    <dbReference type="NCBI Taxonomy" id="144197"/>
    <lineage>
        <taxon>Eukaryota</taxon>
        <taxon>Metazoa</taxon>
        <taxon>Chordata</taxon>
        <taxon>Craniata</taxon>
        <taxon>Vertebrata</taxon>
        <taxon>Euteleostomi</taxon>
        <taxon>Actinopterygii</taxon>
        <taxon>Neopterygii</taxon>
        <taxon>Teleostei</taxon>
        <taxon>Neoteleostei</taxon>
        <taxon>Acanthomorphata</taxon>
        <taxon>Ovalentaria</taxon>
        <taxon>Pomacentridae</taxon>
        <taxon>Stegastes</taxon>
    </lineage>
</organism>
<dbReference type="RefSeq" id="XP_008286744.1">
    <property type="nucleotide sequence ID" value="XM_008288522.1"/>
</dbReference>
<dbReference type="InterPro" id="IPR013106">
    <property type="entry name" value="Ig_V-set"/>
</dbReference>
<dbReference type="InterPro" id="IPR036179">
    <property type="entry name" value="Ig-like_dom_sf"/>
</dbReference>
<dbReference type="InterPro" id="IPR050671">
    <property type="entry name" value="CD300_family_receptors"/>
</dbReference>
<evidence type="ECO:0000256" key="2">
    <source>
        <dbReference type="ARBA" id="ARBA00022692"/>
    </source>
</evidence>
<feature type="compositionally biased region" description="Polar residues" evidence="4">
    <location>
        <begin position="270"/>
        <end position="284"/>
    </location>
</feature>
<dbReference type="GO" id="GO:0004888">
    <property type="term" value="F:transmembrane signaling receptor activity"/>
    <property type="evidence" value="ECO:0007669"/>
    <property type="project" value="TreeGrafter"/>
</dbReference>
<keyword evidence="5" id="KW-1133">Transmembrane helix</keyword>
<name>A0A9Y4K457_9TELE</name>
<keyword evidence="3 5" id="KW-0472">Membrane</keyword>
<dbReference type="Gene3D" id="2.60.40.10">
    <property type="entry name" value="Immunoglobulins"/>
    <property type="match status" value="1"/>
</dbReference>
<evidence type="ECO:0000313" key="8">
    <source>
        <dbReference type="Proteomes" id="UP000694891"/>
    </source>
</evidence>
<protein>
    <submittedName>
        <fullName evidence="9">Uncharacterized protein LOC103362226 isoform X1</fullName>
    </submittedName>
</protein>
<evidence type="ECO:0000256" key="1">
    <source>
        <dbReference type="ARBA" id="ARBA00004370"/>
    </source>
</evidence>
<dbReference type="InterPro" id="IPR003599">
    <property type="entry name" value="Ig_sub"/>
</dbReference>
<dbReference type="SMART" id="SM00409">
    <property type="entry name" value="IG"/>
    <property type="match status" value="1"/>
</dbReference>
<evidence type="ECO:0000313" key="9">
    <source>
        <dbReference type="RefSeq" id="XP_008286744.1"/>
    </source>
</evidence>
<evidence type="ECO:0000256" key="5">
    <source>
        <dbReference type="SAM" id="Phobius"/>
    </source>
</evidence>
<evidence type="ECO:0000256" key="6">
    <source>
        <dbReference type="SAM" id="SignalP"/>
    </source>
</evidence>
<dbReference type="GeneID" id="103362226"/>
<dbReference type="GO" id="GO:0005886">
    <property type="term" value="C:plasma membrane"/>
    <property type="evidence" value="ECO:0007669"/>
    <property type="project" value="TreeGrafter"/>
</dbReference>
<dbReference type="PANTHER" id="PTHR11860:SF87">
    <property type="entry name" value="CMRF35-LIKE MOLECULE 8"/>
    <property type="match status" value="1"/>
</dbReference>
<dbReference type="Proteomes" id="UP000694891">
    <property type="component" value="Unplaced"/>
</dbReference>
<evidence type="ECO:0000256" key="4">
    <source>
        <dbReference type="SAM" id="MobiDB-lite"/>
    </source>
</evidence>
<keyword evidence="8" id="KW-1185">Reference proteome</keyword>
<feature type="domain" description="Immunoglobulin" evidence="7">
    <location>
        <begin position="20"/>
        <end position="118"/>
    </location>
</feature>
<evidence type="ECO:0000259" key="7">
    <source>
        <dbReference type="SMART" id="SM00409"/>
    </source>
</evidence>
<keyword evidence="2 5" id="KW-0812">Transmembrane</keyword>
<evidence type="ECO:0000256" key="3">
    <source>
        <dbReference type="ARBA" id="ARBA00023136"/>
    </source>
</evidence>
<proteinExistence type="predicted"/>
<gene>
    <name evidence="9" type="primary">LOC103362226</name>
</gene>
<reference evidence="9" key="1">
    <citation type="submission" date="2025-08" db="UniProtKB">
        <authorList>
            <consortium name="RefSeq"/>
        </authorList>
    </citation>
    <scope>IDENTIFICATION</scope>
</reference>
<dbReference type="SUPFAM" id="SSF48726">
    <property type="entry name" value="Immunoglobulin"/>
    <property type="match status" value="1"/>
</dbReference>
<feature type="region of interest" description="Disordered" evidence="4">
    <location>
        <begin position="270"/>
        <end position="289"/>
    </location>
</feature>
<dbReference type="InterPro" id="IPR013783">
    <property type="entry name" value="Ig-like_fold"/>
</dbReference>
<feature type="signal peptide" evidence="6">
    <location>
        <begin position="1"/>
        <end position="18"/>
    </location>
</feature>
<dbReference type="Pfam" id="PF07686">
    <property type="entry name" value="V-set"/>
    <property type="match status" value="1"/>
</dbReference>
<sequence length="358" mass="39099">MRTISVFYWLLYATLTKGAEINVEGFEGGEVTFKCSHKLAWKDNKYFCISPCKSDKDTLATVTSGGRAQSGRITLVDSGDSAFSVTFSQLRLSDSKEYMCAVERFGVNTYTSVQLTVKKAVVHETTVVPDVSATRTNQNVTSSTQLTTETVTVWTTNISTASNTTYQTEQNIGIGTILCATVGGVAVITILMLVTCCRKRKEISKPQERASSNCRDVDNAHESEFFPIWSHDADMQIDLGPKCLKQVDCEYDDIDAVVQCAKTLPEVKSVSAQHPRQNPPTSGSKAAECGRPVPIYENVSFSKGPAGSAVQNNPDINSGMYVKPLPPILSERPADGCPKNQKPRSVWFGLDLTEVNHS</sequence>
<comment type="subcellular location">
    <subcellularLocation>
        <location evidence="1">Membrane</location>
    </subcellularLocation>
</comment>